<dbReference type="Gene3D" id="3.90.660.10">
    <property type="match status" value="1"/>
</dbReference>
<dbReference type="AlphaFoldDB" id="A0A9P5N6T2"/>
<dbReference type="InterPro" id="IPR002937">
    <property type="entry name" value="Amino_oxidase"/>
</dbReference>
<dbReference type="InterPro" id="IPR050281">
    <property type="entry name" value="Flavin_monoamine_oxidase"/>
</dbReference>
<dbReference type="GO" id="GO:0009063">
    <property type="term" value="P:amino acid catabolic process"/>
    <property type="evidence" value="ECO:0007669"/>
    <property type="project" value="TreeGrafter"/>
</dbReference>
<dbReference type="OrthoDB" id="7777654at2759"/>
<dbReference type="PANTHER" id="PTHR10742">
    <property type="entry name" value="FLAVIN MONOAMINE OXIDASE"/>
    <property type="match status" value="1"/>
</dbReference>
<dbReference type="PANTHER" id="PTHR10742:SF342">
    <property type="entry name" value="AMINE OXIDASE"/>
    <property type="match status" value="1"/>
</dbReference>
<dbReference type="Pfam" id="PF01593">
    <property type="entry name" value="Amino_oxidase"/>
    <property type="match status" value="1"/>
</dbReference>
<evidence type="ECO:0000313" key="3">
    <source>
        <dbReference type="Proteomes" id="UP000724874"/>
    </source>
</evidence>
<name>A0A9P5N6T2_GYMJU</name>
<gene>
    <name evidence="2" type="ORF">CPB84DRAFT_1856086</name>
</gene>
<proteinExistence type="predicted"/>
<keyword evidence="3" id="KW-1185">Reference proteome</keyword>
<dbReference type="EMBL" id="JADNYJ010000411">
    <property type="protein sequence ID" value="KAF8869719.1"/>
    <property type="molecule type" value="Genomic_DNA"/>
</dbReference>
<protein>
    <recommendedName>
        <fullName evidence="1">Amine oxidase domain-containing protein</fullName>
    </recommendedName>
</protein>
<evidence type="ECO:0000259" key="1">
    <source>
        <dbReference type="Pfam" id="PF01593"/>
    </source>
</evidence>
<feature type="domain" description="Amine oxidase" evidence="1">
    <location>
        <begin position="52"/>
        <end position="499"/>
    </location>
</feature>
<organism evidence="2 3">
    <name type="scientific">Gymnopilus junonius</name>
    <name type="common">Spectacular rustgill mushroom</name>
    <name type="synonym">Gymnopilus spectabilis subsp. junonius</name>
    <dbReference type="NCBI Taxonomy" id="109634"/>
    <lineage>
        <taxon>Eukaryota</taxon>
        <taxon>Fungi</taxon>
        <taxon>Dikarya</taxon>
        <taxon>Basidiomycota</taxon>
        <taxon>Agaricomycotina</taxon>
        <taxon>Agaricomycetes</taxon>
        <taxon>Agaricomycetidae</taxon>
        <taxon>Agaricales</taxon>
        <taxon>Agaricineae</taxon>
        <taxon>Hymenogastraceae</taxon>
        <taxon>Gymnopilus</taxon>
    </lineage>
</organism>
<dbReference type="InterPro" id="IPR036188">
    <property type="entry name" value="FAD/NAD-bd_sf"/>
</dbReference>
<dbReference type="SUPFAM" id="SSF51905">
    <property type="entry name" value="FAD/NAD(P)-binding domain"/>
    <property type="match status" value="1"/>
</dbReference>
<accession>A0A9P5N6T2</accession>
<dbReference type="Proteomes" id="UP000724874">
    <property type="component" value="Unassembled WGS sequence"/>
</dbReference>
<evidence type="ECO:0000313" key="2">
    <source>
        <dbReference type="EMBL" id="KAF8869719.1"/>
    </source>
</evidence>
<dbReference type="GO" id="GO:0001716">
    <property type="term" value="F:L-amino-acid oxidase activity"/>
    <property type="evidence" value="ECO:0007669"/>
    <property type="project" value="TreeGrafter"/>
</dbReference>
<sequence length="583" mass="64210">MTPPLVGYDAYAHYARNLMTKIVSTGPTGIPIARAVDIRPTDPVGIIGAGPGGLYTALMLDDLGIPYKIIEARGRVGGRLFTYTFPDGTGAPYNYFDVGAMRYPDTESMKRIFHLFNYALSTRTEFRWLLVYVHFSSRVEEITTPYSRTTAKEVIQDTSASDIDAFIKIGPAKMSTMSFSGGTSHDGWDYMMQYDMYSTRAYMAIAYKPSEALLNEGMPDGPLPTDVINWCETFDKSTGWYDRAFSETVLEAIAFGWNPDPDAPATNWYCLDGGSFKIAEAMYTYLNKKNPSAFVFNSRVTAISSIDETHAEVTVNGGQKYKFSSVVCTIPLPVLRTIDLSAAGLSGMQSAACAISIMDPQSKLECNSVLLVGGQTYTDRPLRTVVYPSFGTSVQAGTTTTLIASYCWTEDATRLGALINKDKDILRDLTLRELAYLHNVTYDFLRDQLIDTFAWSWTNDPYTMGAFAFFGPGKFANVYASLNAPAGKGNIMFAGEALSIRHAWRPCASQKFLEDWGANPEWVTQPPPAKRVPDGKRRAFPAPAIPTPAIPTPAIPKWSMDNIFDPENSLLFRLVALSGADSA</sequence>
<dbReference type="SUPFAM" id="SSF54373">
    <property type="entry name" value="FAD-linked reductases, C-terminal domain"/>
    <property type="match status" value="1"/>
</dbReference>
<reference evidence="2" key="1">
    <citation type="submission" date="2020-11" db="EMBL/GenBank/DDBJ databases">
        <authorList>
            <consortium name="DOE Joint Genome Institute"/>
            <person name="Ahrendt S."/>
            <person name="Riley R."/>
            <person name="Andreopoulos W."/>
            <person name="LaButti K."/>
            <person name="Pangilinan J."/>
            <person name="Ruiz-duenas F.J."/>
            <person name="Barrasa J.M."/>
            <person name="Sanchez-Garcia M."/>
            <person name="Camarero S."/>
            <person name="Miyauchi S."/>
            <person name="Serrano A."/>
            <person name="Linde D."/>
            <person name="Babiker R."/>
            <person name="Drula E."/>
            <person name="Ayuso-Fernandez I."/>
            <person name="Pacheco R."/>
            <person name="Padilla G."/>
            <person name="Ferreira P."/>
            <person name="Barriuso J."/>
            <person name="Kellner H."/>
            <person name="Castanera R."/>
            <person name="Alfaro M."/>
            <person name="Ramirez L."/>
            <person name="Pisabarro A.G."/>
            <person name="Kuo A."/>
            <person name="Tritt A."/>
            <person name="Lipzen A."/>
            <person name="He G."/>
            <person name="Yan M."/>
            <person name="Ng V."/>
            <person name="Cullen D."/>
            <person name="Martin F."/>
            <person name="Rosso M.-N."/>
            <person name="Henrissat B."/>
            <person name="Hibbett D."/>
            <person name="Martinez A.T."/>
            <person name="Grigoriev I.V."/>
        </authorList>
    </citation>
    <scope>NUCLEOTIDE SEQUENCE</scope>
    <source>
        <strain evidence="2">AH 44721</strain>
    </source>
</reference>
<comment type="caution">
    <text evidence="2">The sequence shown here is derived from an EMBL/GenBank/DDBJ whole genome shotgun (WGS) entry which is preliminary data.</text>
</comment>
<dbReference type="Gene3D" id="3.50.50.60">
    <property type="entry name" value="FAD/NAD(P)-binding domain"/>
    <property type="match status" value="2"/>
</dbReference>